<dbReference type="CDD" id="cd06071">
    <property type="entry name" value="Beach"/>
    <property type="match status" value="1"/>
</dbReference>
<dbReference type="OrthoDB" id="5786580at2759"/>
<sequence>MEKIRSPSLIEDLLPEDELNHEVFFFEPFKSQTINEALQFLSSTCKDVHKKEIFQYNMTELFKKSYEALGSSPNRTPKLNYALLERITLEIFNDTEKRSYSSLKTRFTEISITDKFRKNNVRWSEEDSQNLPDIKYVERWFKEYPHMAERELIEMMPAKCYVLIHIASHVLKENELKQILETVSSSPISFSTTSKTIRHIFLHYEILLLRLLKTTISSKSNYHHRLVLDECKVGFGMLIDDFNNGFNNLEKSDVRKECVHSAELLLQCYWMLLSKLALEDDKIDWSIFKPLLRIQSSRIISFMIQFWCKYPTNVTGLHNRKFYHEMIIQFLLSTTASMDSELVNNMLRQQRMAQNGLTSKTFALHRFIGNDSKDVTKLILKYSDFHNFPSSTRIFDYSEKSTTDELIPLLSVEQFESMWDDITACAQTKNINVTDRIMLRAVIADMEHSVMSRLKRLTYLSKQHLVDHPCYAFYSALAEIIQKRNNRNIFSKEMCNEGLKLVSFLQSQTFNRFVNLSPHEAEACFKQTLELLIDNPELKNSTMPYEILSACFQNACLQRNLELRNYMAEKIVFVFQKLNNYHALNHFLMLIAKVLRSQSSEDLLRKCYHKKDVLIGGIKSLLDSIECQMIDYTYHELDMLDSHFQTDWNNLNCIQDHFIQCHLTCLSILTFCDQMHAYAPSKMWFESVSRILENNTTSGEGEKNTKMYLNLLYKQVLTNSTNFPLPNGELLETIRDKTPLLFLLSIKEQKRDALVANFGKKDIQGLLDQNTAVLQWSDSIISFYLVERLNNITESGWLMAHLANRVLKNYNSSQVQHDYTLYLRSLLSLSWTYPVQHEDMEYITHVAESPKLNINVYFQFKMRKTGEESEMVSITIGNLVLDMNCFCEANRLICLYTTNNGDKVISYLEPTYRVHKFMMQVSQNGEEISIYTSRKTHRLVNRRNSHSIDEIKISINSLHHTIPIVFQGDRQSLYDVHELGISSKNLEKTRKFVLSTKGRKLNIGQMFHSVIPIRHNQQLSVKSEEAGFTSTVEQLRAAGGFGFIFHNFTKLLLEKNADCPVGTVTHWNLILAYLNSPCLKREKFSTSEAHQMVSLLFRHTKVKVPESIVKKLFDKCMITNHEIKEASLLTELLSESSLWEKDLTMFYRLLIRFKSSNPGPNLDKFLPLILQIVAKIIRNDKGSDEVHDIVTITVEIFKEWCREPHAVRTAQLVTFMMDMFDFEKIYPLGENFRWVEEYALERELSRQPILRLNGDDSEEEEEVTRRRINRELLQWDLPLGNVEDDELFRVLTPIEQPTERMLRMMTKNRNYMMKGLLQIIHQAYVLCPDTQYANFDSITAEKICYLIEVNNNGKVVGALIEMYEAIINHNIYSDKITKIVQLNLLPILARQLHSKPLTMQSVNALFSILLREQVDVSAGLDNAHLETFTPNTVSCHAVYPLLSIFEESADDVEISVFTVVCTSLNKVYTFNNQLTQAMTAAGIDEHMVAILAKLSKLGDFRIRNEKLKALLDPWFAFAISIIRIGVNGRQSVFEGASRLISHILLLYTQENGKLLDQPENESQRLIRDNVYWALCVLLLQLFKFLLDIALADSNKHRSASNSSLHMLGYDEEPEEIDAAPVKPTKFWDGFAQKVKESVMGPNNNILKCPYKKHKESPLTAEEMRHRIKDVLSLCQYFFKITNRVDCDEEDSLYRIFFEELSKWTLDEAWPNCIWVAADMMFVSNVFANCVTFVLTDIHQYITPYNKVFSRQKSSRMEVLLHKIIRSYTKIATVFGNVMDIDQMIRLAMENITQREDNNSNLFKLAVLFLNCPNGNRSRGKLDDYPQPRTPDLIQKITVESEIASRYWLDQRNEVISKINLKGRTPQPYCDVSEINFSLEKLQKSLAAPRNMKRINEICDLMGKIEENERVFSRLAAVKNNYHPRKITSTLGPRGERMVTDLTDVRTKDMFVMHEHTKKISIFSEMFDALNFSLIRKPSIFATLRNACLHGILIMNGIQTNPVFHVHRTGITALPHGSHIVEKTFLFENMSMIFRRPMRPWDALEVSFEILMSNHETLLIFSQQRFSKLVSQYATKLIATEHQLLAYTKRWEEGKMSNFEYLTMLNLFAGRTIHDSSSSPIFPRILAKFGDKSVDLQDKTIYRKLDRPVAAQDPVSVEKHKEHYNELKENEEISHLTPYHFGSMCSNRGVVSFFNIRLLPFGEEAIELQDGRFDFPDRLFHNIESGLGLGKIESSNDYKELVPELFTTVEVLRNDNGNQFGEKQNGETVNDVDVPQWCYMDEKAVHENFIYLHRHALESEIVQSMLHHWIDLVFGYKSRGKSAHDAINVYHPAVYPGNSPPPSFDRVMTNAYEANQKTLGTAPIQLFTQSHPKREVLQHRRSSVRNMHGLAFGKELTIGQYDVGEYTMDTQTTQRVWRRMKNLKSKIFNKANASDQENFHLFQKNRDKREKDPSDISFKIKEDQLILSDGNSEISKGHAQKIEAVSVDDNYVACMLLRGPIEIYKMAYRQYSKSRIAVDRVLRSDNKELVIEYCGTLPVQEGHYTDVEVCTSFSTIFTIHKNENKSIISVWNLHTHHIRGCCTIEGVVESCGVLKNLGELIVTEKWNGNQIRFIKGWRIKKRETKKNKYVGKFAREHSEQIMAKISINAKPFISKYIGKNQFVHSGVISMPPEPGMGIQTLAMIRSDHAIVLFETMNLTEMRVLEVENRMDYSLRELRFQEDNSLIAIFKETRSLQKRNKELYKNLGCTPPTKTWRFKIRT</sequence>
<dbReference type="SUPFAM" id="SSF81837">
    <property type="entry name" value="BEACH domain"/>
    <property type="match status" value="1"/>
</dbReference>
<evidence type="ECO:0000259" key="1">
    <source>
        <dbReference type="PROSITE" id="PS50197"/>
    </source>
</evidence>
<protein>
    <submittedName>
        <fullName evidence="2">BEACH domain-containing protein</fullName>
    </submittedName>
</protein>
<dbReference type="OMA" id="MIFRRPM"/>
<dbReference type="InterPro" id="IPR036372">
    <property type="entry name" value="BEACH_dom_sf"/>
</dbReference>
<dbReference type="GO" id="GO:0019901">
    <property type="term" value="F:protein kinase binding"/>
    <property type="evidence" value="ECO:0000318"/>
    <property type="project" value="GO_Central"/>
</dbReference>
<dbReference type="InParanoid" id="G5EFC7"/>
<accession>G5EFC7</accession>
<dbReference type="PANTHER" id="PTHR13743:SF112">
    <property type="entry name" value="BEACH DOMAIN-CONTAINING PROTEIN"/>
    <property type="match status" value="1"/>
</dbReference>
<dbReference type="HOGENOM" id="CLU_000671_0_0_1"/>
<dbReference type="GeneID" id="181379"/>
<dbReference type="Bgee" id="WBGene00011361">
    <property type="expression patterns" value="Expressed in embryo and 2 other cell types or tissues"/>
</dbReference>
<dbReference type="RefSeq" id="NP_510030.2">
    <property type="nucleotide sequence ID" value="NM_077629.4"/>
</dbReference>
<dbReference type="AGR" id="WB:WBGene00011361"/>
<dbReference type="FunCoup" id="G5EFC7">
    <property type="interactions" value="1202"/>
</dbReference>
<gene>
    <name evidence="2 4" type="primary">lyst-1</name>
    <name evidence="2" type="ORF">CELE_T01H10.8</name>
    <name evidence="4" type="ORF">T01H10.8</name>
</gene>
<name>G5EFC7_CAEEL</name>
<feature type="domain" description="BEACH" evidence="1">
    <location>
        <begin position="2075"/>
        <end position="2373"/>
    </location>
</feature>
<dbReference type="Pfam" id="PF02138">
    <property type="entry name" value="Beach"/>
    <property type="match status" value="1"/>
</dbReference>
<dbReference type="PROSITE" id="PS50197">
    <property type="entry name" value="BEACH"/>
    <property type="match status" value="1"/>
</dbReference>
<dbReference type="WormBase" id="T01H10.8">
    <property type="protein sequence ID" value="CE43291"/>
    <property type="gene ID" value="WBGene00011361"/>
    <property type="gene designation" value="lyst-1"/>
</dbReference>
<dbReference type="GO" id="GO:0008104">
    <property type="term" value="P:intracellular protein localization"/>
    <property type="evidence" value="ECO:0000318"/>
    <property type="project" value="GO_Central"/>
</dbReference>
<dbReference type="InterPro" id="IPR000409">
    <property type="entry name" value="BEACH_dom"/>
</dbReference>
<dbReference type="Gene3D" id="1.10.1540.10">
    <property type="entry name" value="BEACH domain"/>
    <property type="match status" value="1"/>
</dbReference>
<dbReference type="SMR" id="G5EFC7"/>
<dbReference type="GO" id="GO:0005829">
    <property type="term" value="C:cytosol"/>
    <property type="evidence" value="ECO:0000318"/>
    <property type="project" value="GO_Central"/>
</dbReference>
<dbReference type="InterPro" id="IPR050865">
    <property type="entry name" value="BEACH_Domain"/>
</dbReference>
<organism evidence="2 3">
    <name type="scientific">Caenorhabditis elegans</name>
    <dbReference type="NCBI Taxonomy" id="6239"/>
    <lineage>
        <taxon>Eukaryota</taxon>
        <taxon>Metazoa</taxon>
        <taxon>Ecdysozoa</taxon>
        <taxon>Nematoda</taxon>
        <taxon>Chromadorea</taxon>
        <taxon>Rhabditida</taxon>
        <taxon>Rhabditina</taxon>
        <taxon>Rhabditomorpha</taxon>
        <taxon>Rhabditoidea</taxon>
        <taxon>Rhabditidae</taxon>
        <taxon>Peloderinae</taxon>
        <taxon>Caenorhabditis</taxon>
    </lineage>
</organism>
<dbReference type="eggNOG" id="KOG1786">
    <property type="taxonomic scope" value="Eukaryota"/>
</dbReference>
<dbReference type="EMBL" id="BX284606">
    <property type="protein sequence ID" value="CAA91543.2"/>
    <property type="molecule type" value="Genomic_DNA"/>
</dbReference>
<evidence type="ECO:0000313" key="3">
    <source>
        <dbReference type="Proteomes" id="UP000001940"/>
    </source>
</evidence>
<dbReference type="SMART" id="SM01026">
    <property type="entry name" value="Beach"/>
    <property type="match status" value="1"/>
</dbReference>
<dbReference type="Proteomes" id="UP000001940">
    <property type="component" value="Chromosome X"/>
</dbReference>
<proteinExistence type="predicted"/>
<dbReference type="PANTHER" id="PTHR13743">
    <property type="entry name" value="BEIGE/BEACH-RELATED"/>
    <property type="match status" value="1"/>
</dbReference>
<evidence type="ECO:0000313" key="4">
    <source>
        <dbReference type="WormBase" id="T01H10.8"/>
    </source>
</evidence>
<evidence type="ECO:0000313" key="2">
    <source>
        <dbReference type="EMBL" id="CAA91543.2"/>
    </source>
</evidence>
<dbReference type="STRING" id="6239.T01H10.8.1"/>
<dbReference type="GO" id="GO:0016020">
    <property type="term" value="C:membrane"/>
    <property type="evidence" value="ECO:0000318"/>
    <property type="project" value="GO_Central"/>
</dbReference>
<reference evidence="2 3" key="1">
    <citation type="journal article" date="1998" name="Science">
        <title>Genome sequence of the nematode C. elegans: a platform for investigating biology.</title>
        <authorList>
            <consortium name="The C. elegans sequencing consortium"/>
            <person name="Sulson J.E."/>
            <person name="Waterston R."/>
        </authorList>
    </citation>
    <scope>NUCLEOTIDE SEQUENCE [LARGE SCALE GENOMIC DNA]</scope>
    <source>
        <strain evidence="2 3">Bristol N2</strain>
    </source>
</reference>
<keyword evidence="3" id="KW-1185">Reference proteome</keyword>
<dbReference type="CTD" id="181379"/>
<dbReference type="Reactome" id="R-CEL-6798695">
    <property type="pathway name" value="Neutrophil degranulation"/>
</dbReference>
<dbReference type="KEGG" id="cel:CELE_T01H10.8"/>
<dbReference type="PaxDb" id="6239-T01H10.8"/>